<accession>A0A818HZC0</accession>
<dbReference type="Proteomes" id="UP000663868">
    <property type="component" value="Unassembled WGS sequence"/>
</dbReference>
<reference evidence="1" key="1">
    <citation type="submission" date="2021-02" db="EMBL/GenBank/DDBJ databases">
        <authorList>
            <person name="Nowell W R."/>
        </authorList>
    </citation>
    <scope>NUCLEOTIDE SEQUENCE</scope>
</reference>
<evidence type="ECO:0000313" key="1">
    <source>
        <dbReference type="EMBL" id="CAF3514683.1"/>
    </source>
</evidence>
<dbReference type="AlphaFoldDB" id="A0A818HZC0"/>
<sequence>MINNNTNVCVGDIPIASISISPLGTQSSQQIFIPLNESVLFEHNKQLNSLANFREVLIEFTTSLTIVSINNIKLQFLSLTQLTGTSLIIVLKKTDQLVRHLYSISERIPYEDIQIATTQLIQYANLNNKNLYTYYINNQQTSCHQSIIFSLHKLNSTEILGCYYLDKNNNWQADGILVGSKTNLNQTQCLTTHFK</sequence>
<protein>
    <submittedName>
        <fullName evidence="1">Uncharacterized protein</fullName>
    </submittedName>
</protein>
<gene>
    <name evidence="1" type="ORF">KXQ929_LOCUS811</name>
</gene>
<comment type="caution">
    <text evidence="1">The sequence shown here is derived from an EMBL/GenBank/DDBJ whole genome shotgun (WGS) entry which is preliminary data.</text>
</comment>
<proteinExistence type="predicted"/>
<evidence type="ECO:0000313" key="2">
    <source>
        <dbReference type="Proteomes" id="UP000663868"/>
    </source>
</evidence>
<organism evidence="1 2">
    <name type="scientific">Adineta steineri</name>
    <dbReference type="NCBI Taxonomy" id="433720"/>
    <lineage>
        <taxon>Eukaryota</taxon>
        <taxon>Metazoa</taxon>
        <taxon>Spiralia</taxon>
        <taxon>Gnathifera</taxon>
        <taxon>Rotifera</taxon>
        <taxon>Eurotatoria</taxon>
        <taxon>Bdelloidea</taxon>
        <taxon>Adinetida</taxon>
        <taxon>Adinetidae</taxon>
        <taxon>Adineta</taxon>
    </lineage>
</organism>
<dbReference type="EMBL" id="CAJOBB010000020">
    <property type="protein sequence ID" value="CAF3514683.1"/>
    <property type="molecule type" value="Genomic_DNA"/>
</dbReference>
<name>A0A818HZC0_9BILA</name>